<proteinExistence type="predicted"/>
<feature type="domain" description="Methyltransferase type 11" evidence="1">
    <location>
        <begin position="36"/>
        <end position="133"/>
    </location>
</feature>
<dbReference type="GO" id="GO:0032259">
    <property type="term" value="P:methylation"/>
    <property type="evidence" value="ECO:0007669"/>
    <property type="project" value="UniProtKB-KW"/>
</dbReference>
<name>Q2INQ1_ANADE</name>
<dbReference type="PANTHER" id="PTHR43591">
    <property type="entry name" value="METHYLTRANSFERASE"/>
    <property type="match status" value="1"/>
</dbReference>
<dbReference type="PANTHER" id="PTHR43591:SF24">
    <property type="entry name" value="2-METHOXY-6-POLYPRENYL-1,4-BENZOQUINOL METHYLASE, MITOCHONDRIAL"/>
    <property type="match status" value="1"/>
</dbReference>
<organism evidence="2 3">
    <name type="scientific">Anaeromyxobacter dehalogenans (strain 2CP-C)</name>
    <dbReference type="NCBI Taxonomy" id="290397"/>
    <lineage>
        <taxon>Bacteria</taxon>
        <taxon>Pseudomonadati</taxon>
        <taxon>Myxococcota</taxon>
        <taxon>Myxococcia</taxon>
        <taxon>Myxococcales</taxon>
        <taxon>Cystobacterineae</taxon>
        <taxon>Anaeromyxobacteraceae</taxon>
        <taxon>Anaeromyxobacter</taxon>
    </lineage>
</organism>
<dbReference type="InterPro" id="IPR029063">
    <property type="entry name" value="SAM-dependent_MTases_sf"/>
</dbReference>
<dbReference type="OrthoDB" id="5501693at2"/>
<evidence type="ECO:0000313" key="3">
    <source>
        <dbReference type="Proteomes" id="UP000001935"/>
    </source>
</evidence>
<evidence type="ECO:0000313" key="2">
    <source>
        <dbReference type="EMBL" id="ABC80433.1"/>
    </source>
</evidence>
<dbReference type="HOGENOM" id="CLU_1224173_0_0_7"/>
<protein>
    <submittedName>
        <fullName evidence="2">Methyltransferase type 11</fullName>
    </submittedName>
</protein>
<dbReference type="Gene3D" id="3.40.50.150">
    <property type="entry name" value="Vaccinia Virus protein VP39"/>
    <property type="match status" value="1"/>
</dbReference>
<dbReference type="KEGG" id="ade:Adeh_0657"/>
<evidence type="ECO:0000259" key="1">
    <source>
        <dbReference type="Pfam" id="PF08241"/>
    </source>
</evidence>
<dbReference type="EMBL" id="CP000251">
    <property type="protein sequence ID" value="ABC80433.1"/>
    <property type="molecule type" value="Genomic_DNA"/>
</dbReference>
<dbReference type="eggNOG" id="COG2226">
    <property type="taxonomic scope" value="Bacteria"/>
</dbReference>
<dbReference type="CDD" id="cd02440">
    <property type="entry name" value="AdoMet_MTases"/>
    <property type="match status" value="1"/>
</dbReference>
<keyword evidence="2" id="KW-0489">Methyltransferase</keyword>
<accession>Q2INQ1</accession>
<keyword evidence="2" id="KW-0808">Transferase</keyword>
<dbReference type="Proteomes" id="UP000001935">
    <property type="component" value="Chromosome"/>
</dbReference>
<dbReference type="Pfam" id="PF08241">
    <property type="entry name" value="Methyltransf_11"/>
    <property type="match status" value="1"/>
</dbReference>
<reference evidence="2" key="1">
    <citation type="submission" date="2006-01" db="EMBL/GenBank/DDBJ databases">
        <title>Complete sequence of Anaeromyxobacter dehalogenans 2CP-C.</title>
        <authorList>
            <consortium name="US DOE Joint Genome Institute"/>
            <person name="Copeland A."/>
            <person name="Lucas S."/>
            <person name="Lapidus A."/>
            <person name="Barry K."/>
            <person name="Detter J.C."/>
            <person name="Glavina T."/>
            <person name="Hammon N."/>
            <person name="Israni S."/>
            <person name="Pitluck S."/>
            <person name="Brettin T."/>
            <person name="Bruce D."/>
            <person name="Han C."/>
            <person name="Tapia R."/>
            <person name="Gilna P."/>
            <person name="Kiss H."/>
            <person name="Schmutz J."/>
            <person name="Larimer F."/>
            <person name="Land M."/>
            <person name="Kyrpides N."/>
            <person name="Anderson I."/>
            <person name="Sanford R.A."/>
            <person name="Ritalahti K.M."/>
            <person name="Thomas H.S."/>
            <person name="Kirby J.R."/>
            <person name="Zhulin I.B."/>
            <person name="Loeffler F.E."/>
            <person name="Richardson P."/>
        </authorList>
    </citation>
    <scope>NUCLEOTIDE SEQUENCE</scope>
    <source>
        <strain evidence="2">2CP-C</strain>
    </source>
</reference>
<dbReference type="AlphaFoldDB" id="Q2INQ1"/>
<dbReference type="STRING" id="290397.Adeh_0657"/>
<gene>
    <name evidence="2" type="ordered locus">Adeh_0657</name>
</gene>
<dbReference type="SUPFAM" id="SSF53335">
    <property type="entry name" value="S-adenosyl-L-methionine-dependent methyltransferases"/>
    <property type="match status" value="1"/>
</dbReference>
<sequence>MAFGPAAAVYAFLVDQPAWREDCRALGALVRGARVLDLGIGPGTGAVEMARAAKDTRHVGLDRSASMLRRAARAARAGAVTLPLVRGDALRLPVRDGALDGATGHSVLYLLPDPAAALEELRRALRPGGRVAFLEPRRQGAPLAATLAGGARFAAAMILWRGMSRLHRRYDEAELESLLSGAGFTGARAWPVLGGHGVMATAERA</sequence>
<dbReference type="GO" id="GO:0008757">
    <property type="term" value="F:S-adenosylmethionine-dependent methyltransferase activity"/>
    <property type="evidence" value="ECO:0007669"/>
    <property type="project" value="InterPro"/>
</dbReference>
<dbReference type="InterPro" id="IPR013216">
    <property type="entry name" value="Methyltransf_11"/>
</dbReference>
<dbReference type="RefSeq" id="WP_011419716.1">
    <property type="nucleotide sequence ID" value="NC_007760.1"/>
</dbReference>